<name>A0AA36IUF7_9DINO</name>
<organism evidence="2 3">
    <name type="scientific">Effrenium voratum</name>
    <dbReference type="NCBI Taxonomy" id="2562239"/>
    <lineage>
        <taxon>Eukaryota</taxon>
        <taxon>Sar</taxon>
        <taxon>Alveolata</taxon>
        <taxon>Dinophyceae</taxon>
        <taxon>Suessiales</taxon>
        <taxon>Symbiodiniaceae</taxon>
        <taxon>Effrenium</taxon>
    </lineage>
</organism>
<dbReference type="EMBL" id="CAUJNA010002644">
    <property type="protein sequence ID" value="CAJ1393734.1"/>
    <property type="molecule type" value="Genomic_DNA"/>
</dbReference>
<comment type="caution">
    <text evidence="2">The sequence shown here is derived from an EMBL/GenBank/DDBJ whole genome shotgun (WGS) entry which is preliminary data.</text>
</comment>
<feature type="compositionally biased region" description="Acidic residues" evidence="1">
    <location>
        <begin position="157"/>
        <end position="181"/>
    </location>
</feature>
<protein>
    <submittedName>
        <fullName evidence="2">Uncharacterized protein</fullName>
    </submittedName>
</protein>
<reference evidence="2" key="1">
    <citation type="submission" date="2023-08" db="EMBL/GenBank/DDBJ databases">
        <authorList>
            <person name="Chen Y."/>
            <person name="Shah S."/>
            <person name="Dougan E. K."/>
            <person name="Thang M."/>
            <person name="Chan C."/>
        </authorList>
    </citation>
    <scope>NUCLEOTIDE SEQUENCE</scope>
</reference>
<evidence type="ECO:0000313" key="3">
    <source>
        <dbReference type="Proteomes" id="UP001178507"/>
    </source>
</evidence>
<feature type="compositionally biased region" description="Acidic residues" evidence="1">
    <location>
        <begin position="132"/>
        <end position="145"/>
    </location>
</feature>
<feature type="non-terminal residue" evidence="2">
    <location>
        <position position="211"/>
    </location>
</feature>
<sequence>RISLAKAWQTLRDPMGASQATRQKVVRRWEIRRQILAGTFSAQQAKEDLVNQLKRGEINEQELAARQKEIDELVAQAASLRARRSMKDRLSTSRDVFRTKSLGALSSFRKSGTSLSEHRGRGCCCCRRPPDDMDDWPNEEVEQDVQETQATEQPKAEDDDEWEYFWEEDEEEEGFEDDVEVDASLSQTDVLGPLPSVHPQETAGSSKMSRV</sequence>
<keyword evidence="3" id="KW-1185">Reference proteome</keyword>
<proteinExistence type="predicted"/>
<feature type="region of interest" description="Disordered" evidence="1">
    <location>
        <begin position="128"/>
        <end position="211"/>
    </location>
</feature>
<feature type="compositionally biased region" description="Polar residues" evidence="1">
    <location>
        <begin position="202"/>
        <end position="211"/>
    </location>
</feature>
<dbReference type="AlphaFoldDB" id="A0AA36IUF7"/>
<evidence type="ECO:0000256" key="1">
    <source>
        <dbReference type="SAM" id="MobiDB-lite"/>
    </source>
</evidence>
<accession>A0AA36IUF7</accession>
<dbReference type="Proteomes" id="UP001178507">
    <property type="component" value="Unassembled WGS sequence"/>
</dbReference>
<gene>
    <name evidence="2" type="ORF">EVOR1521_LOCUS18541</name>
</gene>
<evidence type="ECO:0000313" key="2">
    <source>
        <dbReference type="EMBL" id="CAJ1393734.1"/>
    </source>
</evidence>